<comment type="caution">
    <text evidence="8">The sequence shown here is derived from an EMBL/GenBank/DDBJ whole genome shotgun (WGS) entry which is preliminary data.</text>
</comment>
<gene>
    <name evidence="8" type="ORF">HPB52_004180</name>
</gene>
<dbReference type="GO" id="GO:0003677">
    <property type="term" value="F:DNA binding"/>
    <property type="evidence" value="ECO:0007669"/>
    <property type="project" value="UniProtKB-UniRule"/>
</dbReference>
<dbReference type="EMBL" id="JABSTV010001252">
    <property type="protein sequence ID" value="KAH7946763.1"/>
    <property type="molecule type" value="Genomic_DNA"/>
</dbReference>
<evidence type="ECO:0000256" key="3">
    <source>
        <dbReference type="ARBA" id="ARBA00022833"/>
    </source>
</evidence>
<keyword evidence="1" id="KW-0479">Metal-binding</keyword>
<keyword evidence="3" id="KW-0862">Zinc</keyword>
<protein>
    <recommendedName>
        <fullName evidence="7">THAP-type domain-containing protein</fullName>
    </recommendedName>
</protein>
<keyword evidence="9" id="KW-1185">Reference proteome</keyword>
<dbReference type="InterPro" id="IPR048365">
    <property type="entry name" value="TNP-like_RNaseH_N"/>
</dbReference>
<dbReference type="PANTHER" id="PTHR46927:SF3">
    <property type="entry name" value="THAP-TYPE DOMAIN-CONTAINING PROTEIN"/>
    <property type="match status" value="1"/>
</dbReference>
<keyword evidence="4 5" id="KW-0238">DNA-binding</keyword>
<accession>A0A9D4PMG0</accession>
<feature type="domain" description="THAP-type" evidence="7">
    <location>
        <begin position="9"/>
        <end position="102"/>
    </location>
</feature>
<dbReference type="Pfam" id="PF05485">
    <property type="entry name" value="THAP"/>
    <property type="match status" value="1"/>
</dbReference>
<evidence type="ECO:0000256" key="2">
    <source>
        <dbReference type="ARBA" id="ARBA00022771"/>
    </source>
</evidence>
<dbReference type="PROSITE" id="PS50950">
    <property type="entry name" value="ZF_THAP"/>
    <property type="match status" value="1"/>
</dbReference>
<dbReference type="GO" id="GO:0008270">
    <property type="term" value="F:zinc ion binding"/>
    <property type="evidence" value="ECO:0007669"/>
    <property type="project" value="UniProtKB-KW"/>
</dbReference>
<dbReference type="AlphaFoldDB" id="A0A9D4PMG0"/>
<dbReference type="SUPFAM" id="SSF57716">
    <property type="entry name" value="Glucocorticoid receptor-like (DNA-binding domain)"/>
    <property type="match status" value="1"/>
</dbReference>
<dbReference type="InterPro" id="IPR038441">
    <property type="entry name" value="THAP_Znf_sf"/>
</dbReference>
<reference evidence="8" key="1">
    <citation type="journal article" date="2020" name="Cell">
        <title>Large-Scale Comparative Analyses of Tick Genomes Elucidate Their Genetic Diversity and Vector Capacities.</title>
        <authorList>
            <consortium name="Tick Genome and Microbiome Consortium (TIGMIC)"/>
            <person name="Jia N."/>
            <person name="Wang J."/>
            <person name="Shi W."/>
            <person name="Du L."/>
            <person name="Sun Y."/>
            <person name="Zhan W."/>
            <person name="Jiang J.F."/>
            <person name="Wang Q."/>
            <person name="Zhang B."/>
            <person name="Ji P."/>
            <person name="Bell-Sakyi L."/>
            <person name="Cui X.M."/>
            <person name="Yuan T.T."/>
            <person name="Jiang B.G."/>
            <person name="Yang W.F."/>
            <person name="Lam T.T."/>
            <person name="Chang Q.C."/>
            <person name="Ding S.J."/>
            <person name="Wang X.J."/>
            <person name="Zhu J.G."/>
            <person name="Ruan X.D."/>
            <person name="Zhao L."/>
            <person name="Wei J.T."/>
            <person name="Ye R.Z."/>
            <person name="Que T.C."/>
            <person name="Du C.H."/>
            <person name="Zhou Y.H."/>
            <person name="Cheng J.X."/>
            <person name="Dai P.F."/>
            <person name="Guo W.B."/>
            <person name="Han X.H."/>
            <person name="Huang E.J."/>
            <person name="Li L.F."/>
            <person name="Wei W."/>
            <person name="Gao Y.C."/>
            <person name="Liu J.Z."/>
            <person name="Shao H.Z."/>
            <person name="Wang X."/>
            <person name="Wang C.C."/>
            <person name="Yang T.C."/>
            <person name="Huo Q.B."/>
            <person name="Li W."/>
            <person name="Chen H.Y."/>
            <person name="Chen S.E."/>
            <person name="Zhou L.G."/>
            <person name="Ni X.B."/>
            <person name="Tian J.H."/>
            <person name="Sheng Y."/>
            <person name="Liu T."/>
            <person name="Pan Y.S."/>
            <person name="Xia L.Y."/>
            <person name="Li J."/>
            <person name="Zhao F."/>
            <person name="Cao W.C."/>
        </authorList>
    </citation>
    <scope>NUCLEOTIDE SEQUENCE</scope>
    <source>
        <strain evidence="8">Rsan-2018</strain>
    </source>
</reference>
<evidence type="ECO:0000256" key="1">
    <source>
        <dbReference type="ARBA" id="ARBA00022723"/>
    </source>
</evidence>
<feature type="region of interest" description="Disordered" evidence="6">
    <location>
        <begin position="133"/>
        <end position="177"/>
    </location>
</feature>
<feature type="compositionally biased region" description="Polar residues" evidence="6">
    <location>
        <begin position="138"/>
        <end position="148"/>
    </location>
</feature>
<dbReference type="InterPro" id="IPR006612">
    <property type="entry name" value="THAP_Znf"/>
</dbReference>
<dbReference type="SMART" id="SM00980">
    <property type="entry name" value="THAP"/>
    <property type="match status" value="1"/>
</dbReference>
<evidence type="ECO:0000256" key="4">
    <source>
        <dbReference type="ARBA" id="ARBA00023125"/>
    </source>
</evidence>
<reference evidence="8" key="2">
    <citation type="submission" date="2021-09" db="EMBL/GenBank/DDBJ databases">
        <authorList>
            <person name="Jia N."/>
            <person name="Wang J."/>
            <person name="Shi W."/>
            <person name="Du L."/>
            <person name="Sun Y."/>
            <person name="Zhan W."/>
            <person name="Jiang J."/>
            <person name="Wang Q."/>
            <person name="Zhang B."/>
            <person name="Ji P."/>
            <person name="Sakyi L.B."/>
            <person name="Cui X."/>
            <person name="Yuan T."/>
            <person name="Jiang B."/>
            <person name="Yang W."/>
            <person name="Lam T.T.-Y."/>
            <person name="Chang Q."/>
            <person name="Ding S."/>
            <person name="Wang X."/>
            <person name="Zhu J."/>
            <person name="Ruan X."/>
            <person name="Zhao L."/>
            <person name="Wei J."/>
            <person name="Que T."/>
            <person name="Du C."/>
            <person name="Cheng J."/>
            <person name="Dai P."/>
            <person name="Han X."/>
            <person name="Huang E."/>
            <person name="Gao Y."/>
            <person name="Liu J."/>
            <person name="Shao H."/>
            <person name="Ye R."/>
            <person name="Li L."/>
            <person name="Wei W."/>
            <person name="Wang X."/>
            <person name="Wang C."/>
            <person name="Huo Q."/>
            <person name="Li W."/>
            <person name="Guo W."/>
            <person name="Chen H."/>
            <person name="Chen S."/>
            <person name="Zhou L."/>
            <person name="Zhou L."/>
            <person name="Ni X."/>
            <person name="Tian J."/>
            <person name="Zhou Y."/>
            <person name="Sheng Y."/>
            <person name="Liu T."/>
            <person name="Pan Y."/>
            <person name="Xia L."/>
            <person name="Li J."/>
            <person name="Zhao F."/>
            <person name="Cao W."/>
        </authorList>
    </citation>
    <scope>NUCLEOTIDE SEQUENCE</scope>
    <source>
        <strain evidence="8">Rsan-2018</strain>
        <tissue evidence="8">Larvae</tissue>
    </source>
</reference>
<sequence length="337" mass="37624">MQREKHQGRQKTCFVPLCRSGYRSNPDKVSMFAVPSDAARLAEWERLIKREDRKLTLTCVVCEKHFEDIYVERTFRVTVNGVVNEIARERPRLKPDAVPTVFDNYPKHLLPKKAAKRKVRNICDQPAAKRQKCGAVTDVSNESSSIDCSASDEPPAAEQTNHGPSSQQQQPRSVQSNVVQAEHRFCKISIPAAWTRLSEAPAGSVAYAHYRAENNFAALFIERTKKTKDMDSFSRHGGLLIDELKLSEHLNVKSTGDIEGFVDLGAHTTDDQKGVLADHGMVVLFQPFTALNLVLRQVGSEVQREDRDVADAHRNALGAGASSRGSGWFFQVDVKRA</sequence>
<dbReference type="Gene3D" id="6.20.210.20">
    <property type="entry name" value="THAP domain"/>
    <property type="match status" value="1"/>
</dbReference>
<dbReference type="Pfam" id="PF21787">
    <property type="entry name" value="TNP-like_RNaseH_N"/>
    <property type="match status" value="1"/>
</dbReference>
<evidence type="ECO:0000313" key="9">
    <source>
        <dbReference type="Proteomes" id="UP000821837"/>
    </source>
</evidence>
<name>A0A9D4PMG0_RHISA</name>
<dbReference type="InterPro" id="IPR052224">
    <property type="entry name" value="THAP_domain_protein"/>
</dbReference>
<dbReference type="VEuPathDB" id="VectorBase:RSAN_042831"/>
<evidence type="ECO:0000256" key="6">
    <source>
        <dbReference type="SAM" id="MobiDB-lite"/>
    </source>
</evidence>
<dbReference type="PANTHER" id="PTHR46927">
    <property type="entry name" value="AGAP005574-PA"/>
    <property type="match status" value="1"/>
</dbReference>
<evidence type="ECO:0000313" key="8">
    <source>
        <dbReference type="EMBL" id="KAH7946763.1"/>
    </source>
</evidence>
<feature type="compositionally biased region" description="Low complexity" evidence="6">
    <location>
        <begin position="165"/>
        <end position="177"/>
    </location>
</feature>
<organism evidence="8 9">
    <name type="scientific">Rhipicephalus sanguineus</name>
    <name type="common">Brown dog tick</name>
    <name type="synonym">Ixodes sanguineus</name>
    <dbReference type="NCBI Taxonomy" id="34632"/>
    <lineage>
        <taxon>Eukaryota</taxon>
        <taxon>Metazoa</taxon>
        <taxon>Ecdysozoa</taxon>
        <taxon>Arthropoda</taxon>
        <taxon>Chelicerata</taxon>
        <taxon>Arachnida</taxon>
        <taxon>Acari</taxon>
        <taxon>Parasitiformes</taxon>
        <taxon>Ixodida</taxon>
        <taxon>Ixodoidea</taxon>
        <taxon>Ixodidae</taxon>
        <taxon>Rhipicephalinae</taxon>
        <taxon>Rhipicephalus</taxon>
        <taxon>Rhipicephalus</taxon>
    </lineage>
</organism>
<evidence type="ECO:0000256" key="5">
    <source>
        <dbReference type="PROSITE-ProRule" id="PRU00309"/>
    </source>
</evidence>
<dbReference type="Proteomes" id="UP000821837">
    <property type="component" value="Chromosome 6"/>
</dbReference>
<dbReference type="SMART" id="SM00692">
    <property type="entry name" value="DM3"/>
    <property type="match status" value="1"/>
</dbReference>
<keyword evidence="2 5" id="KW-0863">Zinc-finger</keyword>
<proteinExistence type="predicted"/>
<dbReference type="VEuPathDB" id="VectorBase:RSAN_032103"/>
<evidence type="ECO:0000259" key="7">
    <source>
        <dbReference type="PROSITE" id="PS50950"/>
    </source>
</evidence>